<dbReference type="AlphaFoldDB" id="M3A352"/>
<dbReference type="Proteomes" id="UP000011731">
    <property type="component" value="Unassembled WGS sequence"/>
</dbReference>
<reference evidence="2 3" key="1">
    <citation type="journal article" date="2013" name="Genome Announc.">
        <title>Draft Genome Sequence of Rhodococcus ruber Strain BKS 20-38.</title>
        <authorList>
            <person name="Bala M."/>
            <person name="Kumar S."/>
            <person name="Raghava G.P."/>
            <person name="Mayilraj S."/>
        </authorList>
    </citation>
    <scope>NUCLEOTIDE SEQUENCE [LARGE SCALE GENOMIC DNA]</scope>
    <source>
        <strain evidence="2 3">BKS 20-38</strain>
    </source>
</reference>
<accession>M3A352</accession>
<proteinExistence type="predicted"/>
<keyword evidence="3" id="KW-1185">Reference proteome</keyword>
<keyword evidence="1" id="KW-0812">Transmembrane</keyword>
<evidence type="ECO:0000313" key="3">
    <source>
        <dbReference type="Proteomes" id="UP000011731"/>
    </source>
</evidence>
<comment type="caution">
    <text evidence="2">The sequence shown here is derived from an EMBL/GenBank/DDBJ whole genome shotgun (WGS) entry which is preliminary data.</text>
</comment>
<keyword evidence="1" id="KW-0472">Membrane</keyword>
<feature type="transmembrane region" description="Helical" evidence="1">
    <location>
        <begin position="37"/>
        <end position="56"/>
    </location>
</feature>
<organism evidence="2 3">
    <name type="scientific">Rhodococcus ruber BKS 20-38</name>
    <dbReference type="NCBI Taxonomy" id="1278076"/>
    <lineage>
        <taxon>Bacteria</taxon>
        <taxon>Bacillati</taxon>
        <taxon>Actinomycetota</taxon>
        <taxon>Actinomycetes</taxon>
        <taxon>Mycobacteriales</taxon>
        <taxon>Nocardiaceae</taxon>
        <taxon>Rhodococcus</taxon>
    </lineage>
</organism>
<evidence type="ECO:0000256" key="1">
    <source>
        <dbReference type="SAM" id="Phobius"/>
    </source>
</evidence>
<evidence type="ECO:0008006" key="4">
    <source>
        <dbReference type="Google" id="ProtNLM"/>
    </source>
</evidence>
<dbReference type="PANTHER" id="PTHR33452">
    <property type="entry name" value="OXIDOREDUCTASE CATD-RELATED"/>
    <property type="match status" value="1"/>
</dbReference>
<dbReference type="InterPro" id="IPR051907">
    <property type="entry name" value="DoxX-like_oxidoreductase"/>
</dbReference>
<dbReference type="PATRIC" id="fig|1278076.4.peg.107"/>
<keyword evidence="1" id="KW-1133">Transmembrane helix</keyword>
<evidence type="ECO:0000313" key="2">
    <source>
        <dbReference type="EMBL" id="EME67323.1"/>
    </source>
</evidence>
<dbReference type="GO" id="GO:0005886">
    <property type="term" value="C:plasma membrane"/>
    <property type="evidence" value="ECO:0007669"/>
    <property type="project" value="TreeGrafter"/>
</dbReference>
<name>M3A352_9NOCA</name>
<protein>
    <recommendedName>
        <fullName evidence="4">DoxX family protein</fullName>
    </recommendedName>
</protein>
<feature type="transmembrane region" description="Helical" evidence="1">
    <location>
        <begin position="77"/>
        <end position="96"/>
    </location>
</feature>
<dbReference type="PANTHER" id="PTHR33452:SF1">
    <property type="entry name" value="INNER MEMBRANE PROTEIN YPHA-RELATED"/>
    <property type="match status" value="1"/>
</dbReference>
<dbReference type="EMBL" id="AOEX01000009">
    <property type="protein sequence ID" value="EME67323.1"/>
    <property type="molecule type" value="Genomic_DNA"/>
</dbReference>
<gene>
    <name evidence="2" type="ORF">G352_00522</name>
</gene>
<sequence>MVVGAAVPLSAAAAVGTMAVAARSVHLRNGFFITSEGWEYVMNLGAAAVALAALGAGPLSIDRALGWDKKLSGTQGALLASGLGLVGAAAQLAMFYRKPPRPSH</sequence>